<protein>
    <recommendedName>
        <fullName evidence="1">N-acetyltransferase domain-containing protein</fullName>
    </recommendedName>
</protein>
<accession>A0A165N274</accession>
<dbReference type="Gene3D" id="3.40.630.30">
    <property type="match status" value="1"/>
</dbReference>
<organism evidence="2 3">
    <name type="scientific">Fictibacillus phosphorivorans</name>
    <dbReference type="NCBI Taxonomy" id="1221500"/>
    <lineage>
        <taxon>Bacteria</taxon>
        <taxon>Bacillati</taxon>
        <taxon>Bacillota</taxon>
        <taxon>Bacilli</taxon>
        <taxon>Bacillales</taxon>
        <taxon>Fictibacillaceae</taxon>
        <taxon>Fictibacillus</taxon>
    </lineage>
</organism>
<evidence type="ECO:0000313" key="3">
    <source>
        <dbReference type="Proteomes" id="UP000076567"/>
    </source>
</evidence>
<name>A0A165N274_9BACL</name>
<evidence type="ECO:0000313" key="2">
    <source>
        <dbReference type="EMBL" id="KZE64324.1"/>
    </source>
</evidence>
<dbReference type="InterPro" id="IPR016181">
    <property type="entry name" value="Acyl_CoA_acyltransferase"/>
</dbReference>
<dbReference type="SUPFAM" id="SSF55729">
    <property type="entry name" value="Acyl-CoA N-acyltransferases (Nat)"/>
    <property type="match status" value="1"/>
</dbReference>
<sequence length="163" mass="18493">MIETSRLLLLPYTYERVVATLKGKRDLENLLGYKVSNEWPSPQYMKLIKMKKDKLKRAPEVSIWSRIVVHKESGTLIGEIGCKGGPDEKGTVEIGYGMVNEARNNGFATEMVIGLTDWLSAHPEVKRIIAECLITNIPSAKVLEKSGFKLINKNHEMLYWEKS</sequence>
<comment type="caution">
    <text evidence="2">The sequence shown here is derived from an EMBL/GenBank/DDBJ whole genome shotgun (WGS) entry which is preliminary data.</text>
</comment>
<dbReference type="EMBL" id="LRFC01000038">
    <property type="protein sequence ID" value="KZE64324.1"/>
    <property type="molecule type" value="Genomic_DNA"/>
</dbReference>
<proteinExistence type="predicted"/>
<keyword evidence="3" id="KW-1185">Reference proteome</keyword>
<dbReference type="RefSeq" id="WP_066245562.1">
    <property type="nucleotide sequence ID" value="NZ_LRFC01000038.1"/>
</dbReference>
<dbReference type="Pfam" id="PF13302">
    <property type="entry name" value="Acetyltransf_3"/>
    <property type="match status" value="1"/>
</dbReference>
<reference evidence="3" key="1">
    <citation type="submission" date="2016-01" db="EMBL/GenBank/DDBJ databases">
        <title>Draft genome of Chromobacterium sp. F49.</title>
        <authorList>
            <person name="Hong K.W."/>
        </authorList>
    </citation>
    <scope>NUCLEOTIDE SEQUENCE [LARGE SCALE GENOMIC DNA]</scope>
    <source>
        <strain evidence="3">P7IIIA</strain>
    </source>
</reference>
<feature type="domain" description="N-acetyltransferase" evidence="1">
    <location>
        <begin position="7"/>
        <end position="163"/>
    </location>
</feature>
<dbReference type="InterPro" id="IPR000182">
    <property type="entry name" value="GNAT_dom"/>
</dbReference>
<dbReference type="InterPro" id="IPR051531">
    <property type="entry name" value="N-acetyltransferase"/>
</dbReference>
<dbReference type="PANTHER" id="PTHR43792:SF13">
    <property type="entry name" value="ACETYLTRANSFERASE"/>
    <property type="match status" value="1"/>
</dbReference>
<evidence type="ECO:0000259" key="1">
    <source>
        <dbReference type="PROSITE" id="PS51186"/>
    </source>
</evidence>
<dbReference type="AlphaFoldDB" id="A0A165N274"/>
<gene>
    <name evidence="2" type="ORF">AWM68_14660</name>
</gene>
<dbReference type="PROSITE" id="PS51186">
    <property type="entry name" value="GNAT"/>
    <property type="match status" value="1"/>
</dbReference>
<dbReference type="PANTHER" id="PTHR43792">
    <property type="entry name" value="GNAT FAMILY, PUTATIVE (AFU_ORTHOLOGUE AFUA_3G00765)-RELATED-RELATED"/>
    <property type="match status" value="1"/>
</dbReference>
<dbReference type="Proteomes" id="UP000076567">
    <property type="component" value="Unassembled WGS sequence"/>
</dbReference>
<dbReference type="GO" id="GO:0016747">
    <property type="term" value="F:acyltransferase activity, transferring groups other than amino-acyl groups"/>
    <property type="evidence" value="ECO:0007669"/>
    <property type="project" value="InterPro"/>
</dbReference>